<dbReference type="Pfam" id="PF02737">
    <property type="entry name" value="3HCDH_N"/>
    <property type="match status" value="1"/>
</dbReference>
<dbReference type="PANTHER" id="PTHR48075">
    <property type="entry name" value="3-HYDROXYACYL-COA DEHYDROGENASE FAMILY PROTEIN"/>
    <property type="match status" value="1"/>
</dbReference>
<comment type="similarity">
    <text evidence="2">Belongs to the 3-hydroxyacyl-CoA dehydrogenase family.</text>
</comment>
<keyword evidence="7" id="KW-1185">Reference proteome</keyword>
<dbReference type="RefSeq" id="WP_215123095.1">
    <property type="nucleotide sequence ID" value="NZ_CP075896.1"/>
</dbReference>
<reference evidence="7" key="1">
    <citation type="submission" date="2021-05" db="EMBL/GenBank/DDBJ databases">
        <title>Direct Submission.</title>
        <authorList>
            <person name="Li K."/>
            <person name="Gao J."/>
        </authorList>
    </citation>
    <scope>NUCLEOTIDE SEQUENCE [LARGE SCALE GENOMIC DNA]</scope>
    <source>
        <strain evidence="7">MG62</strain>
    </source>
</reference>
<dbReference type="PIRSF" id="PIRSF000105">
    <property type="entry name" value="HCDH"/>
    <property type="match status" value="1"/>
</dbReference>
<evidence type="ECO:0000259" key="4">
    <source>
        <dbReference type="Pfam" id="PF00725"/>
    </source>
</evidence>
<dbReference type="PANTHER" id="PTHR48075:SF5">
    <property type="entry name" value="3-HYDROXYBUTYRYL-COA DEHYDROGENASE"/>
    <property type="match status" value="1"/>
</dbReference>
<dbReference type="PROSITE" id="PS00067">
    <property type="entry name" value="3HCDH"/>
    <property type="match status" value="1"/>
</dbReference>
<dbReference type="InterPro" id="IPR022694">
    <property type="entry name" value="3-OHacyl-CoA_DH"/>
</dbReference>
<dbReference type="Gene3D" id="1.10.1040.10">
    <property type="entry name" value="N-(1-d-carboxylethyl)-l-norvaline Dehydrogenase, domain 2"/>
    <property type="match status" value="1"/>
</dbReference>
<name>A0ABX8G2E0_9ACTN</name>
<accession>A0ABX8G2E0</accession>
<feature type="domain" description="3-hydroxyacyl-CoA dehydrogenase C-terminal" evidence="4">
    <location>
        <begin position="188"/>
        <end position="257"/>
    </location>
</feature>
<dbReference type="InterPro" id="IPR006176">
    <property type="entry name" value="3-OHacyl-CoA_DH_NAD-bd"/>
</dbReference>
<comment type="pathway">
    <text evidence="1">Lipid metabolism; butanoate metabolism.</text>
</comment>
<feature type="domain" description="3-hydroxyacyl-CoA dehydrogenase NAD binding" evidence="5">
    <location>
        <begin position="8"/>
        <end position="184"/>
    </location>
</feature>
<evidence type="ECO:0000313" key="6">
    <source>
        <dbReference type="EMBL" id="QWB27300.1"/>
    </source>
</evidence>
<dbReference type="Pfam" id="PF00725">
    <property type="entry name" value="3HCDH"/>
    <property type="match status" value="1"/>
</dbReference>
<keyword evidence="3" id="KW-0560">Oxidoreductase</keyword>
<dbReference type="SUPFAM" id="SSF51735">
    <property type="entry name" value="NAD(P)-binding Rossmann-fold domains"/>
    <property type="match status" value="1"/>
</dbReference>
<dbReference type="Proteomes" id="UP000679629">
    <property type="component" value="Chromosome"/>
</dbReference>
<evidence type="ECO:0000313" key="7">
    <source>
        <dbReference type="Proteomes" id="UP000679629"/>
    </source>
</evidence>
<dbReference type="Gene3D" id="3.40.50.720">
    <property type="entry name" value="NAD(P)-binding Rossmann-like Domain"/>
    <property type="match status" value="1"/>
</dbReference>
<dbReference type="SUPFAM" id="SSF48179">
    <property type="entry name" value="6-phosphogluconate dehydrogenase C-terminal domain-like"/>
    <property type="match status" value="1"/>
</dbReference>
<gene>
    <name evidence="6" type="ORF">KJK29_34475</name>
</gene>
<proteinExistence type="inferred from homology"/>
<protein>
    <submittedName>
        <fullName evidence="6">Hydroxylacyl-CoA dehydrogenase</fullName>
    </submittedName>
</protein>
<dbReference type="InterPro" id="IPR006108">
    <property type="entry name" value="3HC_DH_C"/>
</dbReference>
<dbReference type="InterPro" id="IPR006180">
    <property type="entry name" value="3-OHacyl-CoA_DH_CS"/>
</dbReference>
<dbReference type="InterPro" id="IPR008927">
    <property type="entry name" value="6-PGluconate_DH-like_C_sf"/>
</dbReference>
<evidence type="ECO:0000256" key="2">
    <source>
        <dbReference type="ARBA" id="ARBA00009463"/>
    </source>
</evidence>
<evidence type="ECO:0000256" key="1">
    <source>
        <dbReference type="ARBA" id="ARBA00005086"/>
    </source>
</evidence>
<sequence>MTRAFRTAAVIGAGTIGLSWATLFAAHGLTVKVSDPRPDLAEAVADALERNAPQLAARGLDVTGLADRVHIAADVADAVRDADVVQENGPERVEFKQDLFATLVREAPEHALLLSSSSAIPSSAFTGELPDEAAARVLIGHPFNPPHIVPLVEVVPGERTGEDAVQDAVDFYTSVGRTPVVERKEIPGFVGNRLQNALSREAVYLVQQGVVTPEDLDKVVMNSLGLRWSTVGPFLGSHLGGGPGGYRHLVEHIGASMRQRLDTGLGSPSQSEEDQERLIEAVEKAYGSSTYPELTETRDRRQLAVLSALDSADKEEN</sequence>
<organism evidence="6 7">
    <name type="scientific">Streptomyces koelreuteriae</name>
    <dbReference type="NCBI Taxonomy" id="2838015"/>
    <lineage>
        <taxon>Bacteria</taxon>
        <taxon>Bacillati</taxon>
        <taxon>Actinomycetota</taxon>
        <taxon>Actinomycetes</taxon>
        <taxon>Kitasatosporales</taxon>
        <taxon>Streptomycetaceae</taxon>
        <taxon>Streptomyces</taxon>
    </lineage>
</organism>
<dbReference type="InterPro" id="IPR036291">
    <property type="entry name" value="NAD(P)-bd_dom_sf"/>
</dbReference>
<dbReference type="InterPro" id="IPR013328">
    <property type="entry name" value="6PGD_dom2"/>
</dbReference>
<evidence type="ECO:0000256" key="3">
    <source>
        <dbReference type="ARBA" id="ARBA00023002"/>
    </source>
</evidence>
<dbReference type="EMBL" id="CP075896">
    <property type="protein sequence ID" value="QWB27300.1"/>
    <property type="molecule type" value="Genomic_DNA"/>
</dbReference>
<evidence type="ECO:0000259" key="5">
    <source>
        <dbReference type="Pfam" id="PF02737"/>
    </source>
</evidence>